<evidence type="ECO:0000313" key="2">
    <source>
        <dbReference type="Proteomes" id="UP001207468"/>
    </source>
</evidence>
<evidence type="ECO:0000313" key="1">
    <source>
        <dbReference type="EMBL" id="KAI9508636.1"/>
    </source>
</evidence>
<dbReference type="Proteomes" id="UP001207468">
    <property type="component" value="Unassembled WGS sequence"/>
</dbReference>
<accession>A0ACC0UBM1</accession>
<reference evidence="1" key="1">
    <citation type="submission" date="2021-03" db="EMBL/GenBank/DDBJ databases">
        <title>Evolutionary priming and transition to the ectomycorrhizal habit in an iconic lineage of mushroom-forming fungi: is preadaptation a requirement?</title>
        <authorList>
            <consortium name="DOE Joint Genome Institute"/>
            <person name="Looney B.P."/>
            <person name="Miyauchi S."/>
            <person name="Morin E."/>
            <person name="Drula E."/>
            <person name="Courty P.E."/>
            <person name="Chicoki N."/>
            <person name="Fauchery L."/>
            <person name="Kohler A."/>
            <person name="Kuo A."/>
            <person name="LaButti K."/>
            <person name="Pangilinan J."/>
            <person name="Lipzen A."/>
            <person name="Riley R."/>
            <person name="Andreopoulos W."/>
            <person name="He G."/>
            <person name="Johnson J."/>
            <person name="Barry K.W."/>
            <person name="Grigoriev I.V."/>
            <person name="Nagy L."/>
            <person name="Hibbett D."/>
            <person name="Henrissat B."/>
            <person name="Matheny P.B."/>
            <person name="Labbe J."/>
            <person name="Martin A.F."/>
        </authorList>
    </citation>
    <scope>NUCLEOTIDE SEQUENCE</scope>
    <source>
        <strain evidence="1">BPL698</strain>
    </source>
</reference>
<organism evidence="1 2">
    <name type="scientific">Russula earlei</name>
    <dbReference type="NCBI Taxonomy" id="71964"/>
    <lineage>
        <taxon>Eukaryota</taxon>
        <taxon>Fungi</taxon>
        <taxon>Dikarya</taxon>
        <taxon>Basidiomycota</taxon>
        <taxon>Agaricomycotina</taxon>
        <taxon>Agaricomycetes</taxon>
        <taxon>Russulales</taxon>
        <taxon>Russulaceae</taxon>
        <taxon>Russula</taxon>
    </lineage>
</organism>
<keyword evidence="2" id="KW-1185">Reference proteome</keyword>
<gene>
    <name evidence="1" type="ORF">F5148DRAFT_1194516</name>
</gene>
<comment type="caution">
    <text evidence="1">The sequence shown here is derived from an EMBL/GenBank/DDBJ whole genome shotgun (WGS) entry which is preliminary data.</text>
</comment>
<proteinExistence type="predicted"/>
<dbReference type="EMBL" id="JAGFNK010000084">
    <property type="protein sequence ID" value="KAI9508636.1"/>
    <property type="molecule type" value="Genomic_DNA"/>
</dbReference>
<sequence length="240" mass="26854">MRPPRAGITGVMHAPPHHHHESQTTCSLHLAGLSQSQAGGPPIGEYTRKAQVIPPPPTTKALLLPETSTPNTRTLHSHHSHHHHLCFQRTTEWATNQAPPAPRRLRPSHPGRRVCHRGLILRPRAMRSPLCEGSHLSPWPSPQRLPLFRPRRRALPSRGCPLSGRKPKNRMSARSCPVSSKDPLMDSRPSARTGQLLERPWNVRSVPCVTAQRISRGRRWNVVRSSARSRKKHGWGANAT</sequence>
<name>A0ACC0UBM1_9AGAM</name>
<protein>
    <submittedName>
        <fullName evidence="1">Uncharacterized protein</fullName>
    </submittedName>
</protein>